<dbReference type="EMBL" id="HE573026">
    <property type="protein sequence ID" value="CCC51784.1"/>
    <property type="molecule type" value="Genomic_DNA"/>
</dbReference>
<proteinExistence type="predicted"/>
<keyword evidence="1" id="KW-0812">Transmembrane</keyword>
<dbReference type="AlphaFoldDB" id="G0U7C6"/>
<sequence>MQRCVLEPTLDVVIRTSSLFTVSLSMYAAPGISLPLPLFFFLFIPSRMQLHTNYLFSSYRCFLSLPDASAPTVSQFYLSHFHQGCIGIRSCLFLFRIWE</sequence>
<protein>
    <submittedName>
        <fullName evidence="2">Uncharacterized protein</fullName>
    </submittedName>
</protein>
<feature type="transmembrane region" description="Helical" evidence="1">
    <location>
        <begin position="20"/>
        <end position="44"/>
    </location>
</feature>
<evidence type="ECO:0000256" key="1">
    <source>
        <dbReference type="SAM" id="Phobius"/>
    </source>
</evidence>
<name>G0U7C6_TRYVY</name>
<dbReference type="VEuPathDB" id="TriTrypDB:TvY486_1008300"/>
<organism evidence="2">
    <name type="scientific">Trypanosoma vivax (strain Y486)</name>
    <dbReference type="NCBI Taxonomy" id="1055687"/>
    <lineage>
        <taxon>Eukaryota</taxon>
        <taxon>Discoba</taxon>
        <taxon>Euglenozoa</taxon>
        <taxon>Kinetoplastea</taxon>
        <taxon>Metakinetoplastina</taxon>
        <taxon>Trypanosomatida</taxon>
        <taxon>Trypanosomatidae</taxon>
        <taxon>Trypanosoma</taxon>
        <taxon>Duttonella</taxon>
    </lineage>
</organism>
<keyword evidence="1" id="KW-0472">Membrane</keyword>
<accession>G0U7C6</accession>
<keyword evidence="1" id="KW-1133">Transmembrane helix</keyword>
<reference evidence="2" key="1">
    <citation type="journal article" date="2012" name="Proc. Natl. Acad. Sci. U.S.A.">
        <title>Antigenic diversity is generated by distinct evolutionary mechanisms in African trypanosome species.</title>
        <authorList>
            <person name="Jackson A.P."/>
            <person name="Berry A."/>
            <person name="Aslett M."/>
            <person name="Allison H.C."/>
            <person name="Burton P."/>
            <person name="Vavrova-Anderson J."/>
            <person name="Brown R."/>
            <person name="Browne H."/>
            <person name="Corton N."/>
            <person name="Hauser H."/>
            <person name="Gamble J."/>
            <person name="Gilderthorp R."/>
            <person name="Marcello L."/>
            <person name="McQuillan J."/>
            <person name="Otto T.D."/>
            <person name="Quail M.A."/>
            <person name="Sanders M.J."/>
            <person name="van Tonder A."/>
            <person name="Ginger M.L."/>
            <person name="Field M.C."/>
            <person name="Barry J.D."/>
            <person name="Hertz-Fowler C."/>
            <person name="Berriman M."/>
        </authorList>
    </citation>
    <scope>NUCLEOTIDE SEQUENCE</scope>
    <source>
        <strain evidence="2">Y486</strain>
    </source>
</reference>
<gene>
    <name evidence="2" type="ORF">TVY486_1008300</name>
</gene>
<evidence type="ECO:0000313" key="2">
    <source>
        <dbReference type="EMBL" id="CCC51784.1"/>
    </source>
</evidence>